<evidence type="ECO:0000256" key="3">
    <source>
        <dbReference type="SAM" id="MobiDB-lite"/>
    </source>
</evidence>
<dbReference type="Pfam" id="PF11951">
    <property type="entry name" value="Fungal_trans_2"/>
    <property type="match status" value="1"/>
</dbReference>
<protein>
    <recommendedName>
        <fullName evidence="6">Zn(2)-C6 fungal-type domain-containing protein</fullName>
    </recommendedName>
</protein>
<feature type="non-terminal residue" evidence="4">
    <location>
        <position position="581"/>
    </location>
</feature>
<evidence type="ECO:0000256" key="1">
    <source>
        <dbReference type="ARBA" id="ARBA00004123"/>
    </source>
</evidence>
<dbReference type="PANTHER" id="PTHR37534:SF11">
    <property type="entry name" value="ZN(II)2CYS6 TRANSCRIPTION FACTOR (EUROFUNG)"/>
    <property type="match status" value="1"/>
</dbReference>
<dbReference type="InterPro" id="IPR021858">
    <property type="entry name" value="Fun_TF"/>
</dbReference>
<evidence type="ECO:0000313" key="5">
    <source>
        <dbReference type="Proteomes" id="UP000799324"/>
    </source>
</evidence>
<dbReference type="EMBL" id="MU004491">
    <property type="protein sequence ID" value="KAF2649443.1"/>
    <property type="molecule type" value="Genomic_DNA"/>
</dbReference>
<accession>A0A6A6SSB1</accession>
<evidence type="ECO:0008006" key="6">
    <source>
        <dbReference type="Google" id="ProtNLM"/>
    </source>
</evidence>
<dbReference type="AlphaFoldDB" id="A0A6A6SSB1"/>
<evidence type="ECO:0000313" key="4">
    <source>
        <dbReference type="EMBL" id="KAF2649443.1"/>
    </source>
</evidence>
<reference evidence="4" key="1">
    <citation type="journal article" date="2020" name="Stud. Mycol.">
        <title>101 Dothideomycetes genomes: a test case for predicting lifestyles and emergence of pathogens.</title>
        <authorList>
            <person name="Haridas S."/>
            <person name="Albert R."/>
            <person name="Binder M."/>
            <person name="Bloem J."/>
            <person name="Labutti K."/>
            <person name="Salamov A."/>
            <person name="Andreopoulos B."/>
            <person name="Baker S."/>
            <person name="Barry K."/>
            <person name="Bills G."/>
            <person name="Bluhm B."/>
            <person name="Cannon C."/>
            <person name="Castanera R."/>
            <person name="Culley D."/>
            <person name="Daum C."/>
            <person name="Ezra D."/>
            <person name="Gonzalez J."/>
            <person name="Henrissat B."/>
            <person name="Kuo A."/>
            <person name="Liang C."/>
            <person name="Lipzen A."/>
            <person name="Lutzoni F."/>
            <person name="Magnuson J."/>
            <person name="Mondo S."/>
            <person name="Nolan M."/>
            <person name="Ohm R."/>
            <person name="Pangilinan J."/>
            <person name="Park H.-J."/>
            <person name="Ramirez L."/>
            <person name="Alfaro M."/>
            <person name="Sun H."/>
            <person name="Tritt A."/>
            <person name="Yoshinaga Y."/>
            <person name="Zwiers L.-H."/>
            <person name="Turgeon B."/>
            <person name="Goodwin S."/>
            <person name="Spatafora J."/>
            <person name="Crous P."/>
            <person name="Grigoriev I."/>
        </authorList>
    </citation>
    <scope>NUCLEOTIDE SEQUENCE</scope>
    <source>
        <strain evidence="4">CBS 122681</strain>
    </source>
</reference>
<proteinExistence type="predicted"/>
<dbReference type="GO" id="GO:0000976">
    <property type="term" value="F:transcription cis-regulatory region binding"/>
    <property type="evidence" value="ECO:0007669"/>
    <property type="project" value="TreeGrafter"/>
</dbReference>
<dbReference type="GO" id="GO:0003700">
    <property type="term" value="F:DNA-binding transcription factor activity"/>
    <property type="evidence" value="ECO:0007669"/>
    <property type="project" value="TreeGrafter"/>
</dbReference>
<feature type="non-terminal residue" evidence="4">
    <location>
        <position position="1"/>
    </location>
</feature>
<keyword evidence="2" id="KW-0539">Nucleus</keyword>
<dbReference type="OrthoDB" id="3796395at2759"/>
<feature type="region of interest" description="Disordered" evidence="3">
    <location>
        <begin position="38"/>
        <end position="57"/>
    </location>
</feature>
<dbReference type="Proteomes" id="UP000799324">
    <property type="component" value="Unassembled WGS sequence"/>
</dbReference>
<gene>
    <name evidence="4" type="ORF">K491DRAFT_579973</name>
</gene>
<dbReference type="PANTHER" id="PTHR37534">
    <property type="entry name" value="TRANSCRIPTIONAL ACTIVATOR PROTEIN UGA3"/>
    <property type="match status" value="1"/>
</dbReference>
<dbReference type="GO" id="GO:0005634">
    <property type="term" value="C:nucleus"/>
    <property type="evidence" value="ECO:0007669"/>
    <property type="project" value="UniProtKB-SubCell"/>
</dbReference>
<sequence length="581" mass="65465">VKCDERLGGCQRCAERGVGCPGYRLNVRWSSKHQVPSKLPDANSLHPVESTSPVADTNYSNAVNDDCVQLTETVSSPGVSMNHTEFICPVDLDLDSLSNWDGSTLPLPTEFPGFDLNSVWAFGNYPEPHNNRPGPPTLSPNSVAALSAASTPRFRELCDVPSALCSYFFKNVITLYCVYDSGKNMMRVLVEQLWQDSSALHHTIQSMAAICLSSDFPHLATVASSERELALQCLRDTPKSTNDTQADHLLSIYLLGHTASWHHPHELAKGQYHIARKMQTQWLRRGETRATHYHFFEAGLEYWQMLLAFVTGDPGDDAEEDGLATESPRPAVALTPELSHPFYGVSRTVVRALTDIGSLVFNYRKRMAGVKWLTLKDVDVFHDALCQGRLLQRTLLSHKSSFEETGDPSSSCTDLHTITEAYQCAGLLQLYRVFPDLLQERYQPWETTQIFQPETTCKILTCEEREMWLTKFALRIIDLVKRTSLESHTRCVQPFLFVVTSSELRLAQQANAVPDAHAIEVAHARKFIKMRLSAYSHILPLRKVQKMQDLVNMVFTALDDGDHDVYWMDIARRRGLETMMG</sequence>
<name>A0A6A6SSB1_9PLEO</name>
<comment type="subcellular location">
    <subcellularLocation>
        <location evidence="1">Nucleus</location>
    </subcellularLocation>
</comment>
<dbReference type="GO" id="GO:0045944">
    <property type="term" value="P:positive regulation of transcription by RNA polymerase II"/>
    <property type="evidence" value="ECO:0007669"/>
    <property type="project" value="TreeGrafter"/>
</dbReference>
<organism evidence="4 5">
    <name type="scientific">Lophiostoma macrostomum CBS 122681</name>
    <dbReference type="NCBI Taxonomy" id="1314788"/>
    <lineage>
        <taxon>Eukaryota</taxon>
        <taxon>Fungi</taxon>
        <taxon>Dikarya</taxon>
        <taxon>Ascomycota</taxon>
        <taxon>Pezizomycotina</taxon>
        <taxon>Dothideomycetes</taxon>
        <taxon>Pleosporomycetidae</taxon>
        <taxon>Pleosporales</taxon>
        <taxon>Lophiostomataceae</taxon>
        <taxon>Lophiostoma</taxon>
    </lineage>
</organism>
<keyword evidence="5" id="KW-1185">Reference proteome</keyword>
<evidence type="ECO:0000256" key="2">
    <source>
        <dbReference type="ARBA" id="ARBA00023242"/>
    </source>
</evidence>